<evidence type="ECO:0000256" key="1">
    <source>
        <dbReference type="SAM" id="Coils"/>
    </source>
</evidence>
<organism evidence="3 4">
    <name type="scientific">Boletus reticuloceps</name>
    <dbReference type="NCBI Taxonomy" id="495285"/>
    <lineage>
        <taxon>Eukaryota</taxon>
        <taxon>Fungi</taxon>
        <taxon>Dikarya</taxon>
        <taxon>Basidiomycota</taxon>
        <taxon>Agaricomycotina</taxon>
        <taxon>Agaricomycetes</taxon>
        <taxon>Agaricomycetidae</taxon>
        <taxon>Boletales</taxon>
        <taxon>Boletineae</taxon>
        <taxon>Boletaceae</taxon>
        <taxon>Boletoideae</taxon>
        <taxon>Boletus</taxon>
    </lineage>
</organism>
<evidence type="ECO:0000256" key="2">
    <source>
        <dbReference type="SAM" id="MobiDB-lite"/>
    </source>
</evidence>
<dbReference type="Proteomes" id="UP000683000">
    <property type="component" value="Unassembled WGS sequence"/>
</dbReference>
<feature type="coiled-coil region" evidence="1">
    <location>
        <begin position="20"/>
        <end position="50"/>
    </location>
</feature>
<proteinExistence type="predicted"/>
<keyword evidence="1" id="KW-0175">Coiled coil</keyword>
<feature type="region of interest" description="Disordered" evidence="2">
    <location>
        <begin position="70"/>
        <end position="119"/>
    </location>
</feature>
<dbReference type="AlphaFoldDB" id="A0A8I2YLQ6"/>
<comment type="caution">
    <text evidence="3">The sequence shown here is derived from an EMBL/GenBank/DDBJ whole genome shotgun (WGS) entry which is preliminary data.</text>
</comment>
<dbReference type="EMBL" id="JAGFBS010000021">
    <property type="protein sequence ID" value="KAG6373513.1"/>
    <property type="molecule type" value="Genomic_DNA"/>
</dbReference>
<evidence type="ECO:0000313" key="4">
    <source>
        <dbReference type="Proteomes" id="UP000683000"/>
    </source>
</evidence>
<gene>
    <name evidence="3" type="ORF">JVT61DRAFT_6148</name>
</gene>
<keyword evidence="4" id="KW-1185">Reference proteome</keyword>
<reference evidence="3" key="1">
    <citation type="submission" date="2021-03" db="EMBL/GenBank/DDBJ databases">
        <title>Evolutionary innovations through gain and loss of genes in the ectomycorrhizal Boletales.</title>
        <authorList>
            <person name="Wu G."/>
            <person name="Miyauchi S."/>
            <person name="Morin E."/>
            <person name="Yang Z.-L."/>
            <person name="Xu J."/>
            <person name="Martin F.M."/>
        </authorList>
    </citation>
    <scope>NUCLEOTIDE SEQUENCE</scope>
    <source>
        <strain evidence="3">BR01</strain>
    </source>
</reference>
<protein>
    <submittedName>
        <fullName evidence="3">Uncharacterized protein</fullName>
    </submittedName>
</protein>
<evidence type="ECO:0000313" key="3">
    <source>
        <dbReference type="EMBL" id="KAG6373513.1"/>
    </source>
</evidence>
<dbReference type="OrthoDB" id="2680071at2759"/>
<name>A0A8I2YLQ6_9AGAM</name>
<feature type="compositionally biased region" description="Polar residues" evidence="2">
    <location>
        <begin position="79"/>
        <end position="88"/>
    </location>
</feature>
<sequence length="119" mass="13338">MVTTRKENATKRVAQPLLDLKHKRRTKAEIEADRQRLEEERQNAEEVRRVGNQCIASIQDRQALEDVKAKVAAKPRPQPQQVQPTSKGQPLIALDQNEDENPCNDPMEADVSAVTTTGA</sequence>
<accession>A0A8I2YLQ6</accession>